<evidence type="ECO:0000256" key="4">
    <source>
        <dbReference type="ARBA" id="ARBA00022729"/>
    </source>
</evidence>
<dbReference type="PANTHER" id="PTHR33893">
    <property type="entry name" value="INSULIN RELATED-RELATED-RELATED"/>
    <property type="match status" value="1"/>
</dbReference>
<keyword evidence="9" id="KW-1185">Reference proteome</keyword>
<dbReference type="HOGENOM" id="CLU_154797_1_0_1"/>
<accession>E3NAK0</accession>
<name>E3NAK0_CAERE</name>
<dbReference type="CTD" id="9804522"/>
<comment type="subcellular location">
    <subcellularLocation>
        <location evidence="1">Secreted</location>
    </subcellularLocation>
</comment>
<dbReference type="GeneID" id="9804522"/>
<evidence type="ECO:0000256" key="5">
    <source>
        <dbReference type="ARBA" id="ARBA00023157"/>
    </source>
</evidence>
<gene>
    <name evidence="7" type="ORF">CRE_30140</name>
    <name evidence="8" type="ORF">GCK72_011689</name>
</gene>
<dbReference type="SUPFAM" id="SSF56994">
    <property type="entry name" value="Insulin-like"/>
    <property type="match status" value="1"/>
</dbReference>
<dbReference type="KEGG" id="crq:GCK72_011689"/>
<evidence type="ECO:0000313" key="7">
    <source>
        <dbReference type="EMBL" id="EFO91156.1"/>
    </source>
</evidence>
<dbReference type="EMBL" id="WUAV01000003">
    <property type="protein sequence ID" value="KAF1763423.1"/>
    <property type="molecule type" value="Genomic_DNA"/>
</dbReference>
<dbReference type="Proteomes" id="UP000008281">
    <property type="component" value="Unassembled WGS sequence"/>
</dbReference>
<proteinExistence type="inferred from homology"/>
<feature type="signal peptide" evidence="6">
    <location>
        <begin position="1"/>
        <end position="20"/>
    </location>
</feature>
<dbReference type="InterPro" id="IPR003235">
    <property type="entry name" value="Nem_insulin-like_b-type"/>
</dbReference>
<dbReference type="InterPro" id="IPR052335">
    <property type="entry name" value="Insulin-like_regulatory"/>
</dbReference>
<evidence type="ECO:0000256" key="2">
    <source>
        <dbReference type="ARBA" id="ARBA00009034"/>
    </source>
</evidence>
<keyword evidence="3" id="KW-0964">Secreted</keyword>
<protein>
    <submittedName>
        <fullName evidence="7">Uncharacterized protein</fullName>
    </submittedName>
</protein>
<reference evidence="7" key="1">
    <citation type="submission" date="2007-07" db="EMBL/GenBank/DDBJ databases">
        <title>PCAP assembly of the Caenorhabditis remanei genome.</title>
        <authorList>
            <consortium name="The Caenorhabditis remanei Sequencing Consortium"/>
            <person name="Wilson R.K."/>
        </authorList>
    </citation>
    <scope>NUCLEOTIDE SEQUENCE [LARGE SCALE GENOMIC DNA]</scope>
    <source>
        <strain evidence="7">PB4641</strain>
    </source>
</reference>
<sequence>MLKALALLLVLGALTSGAHQHHDHHRSLQEGNAHFKLDGTQDQDVTHAHLMAQDSDLLEILSRGRRAPGGPRRRHCGTRVAMFVMQVCGQICEPFTAFDIATHCCSQECDADTVKKVCCPSTMLR</sequence>
<reference evidence="8 10" key="2">
    <citation type="submission" date="2019-12" db="EMBL/GenBank/DDBJ databases">
        <title>Chromosome-level assembly of the Caenorhabditis remanei genome.</title>
        <authorList>
            <person name="Teterina A.A."/>
            <person name="Willis J.H."/>
            <person name="Phillips P.C."/>
        </authorList>
    </citation>
    <scope>NUCLEOTIDE SEQUENCE [LARGE SCALE GENOMIC DNA]</scope>
    <source>
        <strain evidence="8 10">PX506</strain>
        <tissue evidence="8">Whole organism</tissue>
    </source>
</reference>
<evidence type="ECO:0000313" key="9">
    <source>
        <dbReference type="Proteomes" id="UP000008281"/>
    </source>
</evidence>
<dbReference type="InterPro" id="IPR036438">
    <property type="entry name" value="Insulin-like_sf"/>
</dbReference>
<keyword evidence="5" id="KW-1015">Disulfide bond</keyword>
<dbReference type="RefSeq" id="XP_003094579.1">
    <property type="nucleotide sequence ID" value="XM_003094531.1"/>
</dbReference>
<organism evidence="9">
    <name type="scientific">Caenorhabditis remanei</name>
    <name type="common">Caenorhabditis vulgaris</name>
    <dbReference type="NCBI Taxonomy" id="31234"/>
    <lineage>
        <taxon>Eukaryota</taxon>
        <taxon>Metazoa</taxon>
        <taxon>Ecdysozoa</taxon>
        <taxon>Nematoda</taxon>
        <taxon>Chromadorea</taxon>
        <taxon>Rhabditida</taxon>
        <taxon>Rhabditina</taxon>
        <taxon>Rhabditomorpha</taxon>
        <taxon>Rhabditoidea</taxon>
        <taxon>Rhabditidae</taxon>
        <taxon>Peloderinae</taxon>
        <taxon>Caenorhabditis</taxon>
    </lineage>
</organism>
<comment type="similarity">
    <text evidence="2">Belongs to the insulin family.</text>
</comment>
<dbReference type="GO" id="GO:0005179">
    <property type="term" value="F:hormone activity"/>
    <property type="evidence" value="ECO:0007669"/>
    <property type="project" value="InterPro"/>
</dbReference>
<evidence type="ECO:0000256" key="6">
    <source>
        <dbReference type="SAM" id="SignalP"/>
    </source>
</evidence>
<dbReference type="Pfam" id="PF03488">
    <property type="entry name" value="Ins_beta"/>
    <property type="match status" value="1"/>
</dbReference>
<evidence type="ECO:0000313" key="10">
    <source>
        <dbReference type="Proteomes" id="UP000483820"/>
    </source>
</evidence>
<dbReference type="InterPro" id="IPR022353">
    <property type="entry name" value="Insulin_CS"/>
</dbReference>
<evidence type="ECO:0000313" key="8">
    <source>
        <dbReference type="EMBL" id="KAF1763423.1"/>
    </source>
</evidence>
<dbReference type="AlphaFoldDB" id="E3NAK0"/>
<dbReference type="Gene3D" id="1.10.100.10">
    <property type="entry name" value="Insulin-like"/>
    <property type="match status" value="1"/>
</dbReference>
<feature type="chain" id="PRO_5015090128" evidence="6">
    <location>
        <begin position="21"/>
        <end position="125"/>
    </location>
</feature>
<dbReference type="Proteomes" id="UP000483820">
    <property type="component" value="Chromosome III"/>
</dbReference>
<evidence type="ECO:0000256" key="1">
    <source>
        <dbReference type="ARBA" id="ARBA00004613"/>
    </source>
</evidence>
<keyword evidence="4 6" id="KW-0732">Signal</keyword>
<dbReference type="GO" id="GO:0005576">
    <property type="term" value="C:extracellular region"/>
    <property type="evidence" value="ECO:0007669"/>
    <property type="project" value="UniProtKB-SubCell"/>
</dbReference>
<dbReference type="EMBL" id="DS268576">
    <property type="protein sequence ID" value="EFO91156.1"/>
    <property type="molecule type" value="Genomic_DNA"/>
</dbReference>
<evidence type="ECO:0000256" key="3">
    <source>
        <dbReference type="ARBA" id="ARBA00022525"/>
    </source>
</evidence>
<dbReference type="PROSITE" id="PS00262">
    <property type="entry name" value="INSULIN"/>
    <property type="match status" value="1"/>
</dbReference>